<evidence type="ECO:0000313" key="2">
    <source>
        <dbReference type="EMBL" id="MBB1254214.1"/>
    </source>
</evidence>
<evidence type="ECO:0000313" key="4">
    <source>
        <dbReference type="EMBL" id="MQS03416.1"/>
    </source>
</evidence>
<dbReference type="Pfam" id="PF12680">
    <property type="entry name" value="SnoaL_2"/>
    <property type="match status" value="1"/>
</dbReference>
<dbReference type="InterPro" id="IPR032710">
    <property type="entry name" value="NTF2-like_dom_sf"/>
</dbReference>
<proteinExistence type="predicted"/>
<dbReference type="EMBL" id="VJYK02000167">
    <property type="protein sequence ID" value="MQS03416.1"/>
    <property type="molecule type" value="Genomic_DNA"/>
</dbReference>
<evidence type="ECO:0000313" key="6">
    <source>
        <dbReference type="Proteomes" id="UP000517765"/>
    </source>
</evidence>
<evidence type="ECO:0000313" key="5">
    <source>
        <dbReference type="Proteomes" id="UP000320857"/>
    </source>
</evidence>
<reference evidence="6 7" key="2">
    <citation type="submission" date="2020-05" db="EMBL/GenBank/DDBJ databases">
        <title>Classification of alakaliphilic streptomycetes isolated from an alkaline soil next to Lonar Crater, India and a proposal for the recognition of Streptomyces alkaliterrae sp. nov.</title>
        <authorList>
            <person name="Golinska P."/>
        </authorList>
    </citation>
    <scope>NUCLEOTIDE SEQUENCE [LARGE SCALE GENOMIC DNA]</scope>
    <source>
        <strain evidence="7">OF3</strain>
        <strain evidence="6">OF8</strain>
    </source>
</reference>
<accession>A0A5P0YSX3</accession>
<dbReference type="SUPFAM" id="SSF54427">
    <property type="entry name" value="NTF2-like"/>
    <property type="match status" value="1"/>
</dbReference>
<feature type="domain" description="SnoaL-like" evidence="1">
    <location>
        <begin position="4"/>
        <end position="103"/>
    </location>
</feature>
<evidence type="ECO:0000259" key="1">
    <source>
        <dbReference type="Pfam" id="PF12680"/>
    </source>
</evidence>
<dbReference type="Proteomes" id="UP000320857">
    <property type="component" value="Unassembled WGS sequence"/>
</dbReference>
<gene>
    <name evidence="4" type="ORF">FNX44_016360</name>
    <name evidence="2" type="ORF">H3146_12660</name>
    <name evidence="3" type="ORF">H3147_16000</name>
</gene>
<dbReference type="InterPro" id="IPR037401">
    <property type="entry name" value="SnoaL-like"/>
</dbReference>
<keyword evidence="5" id="KW-1185">Reference proteome</keyword>
<dbReference type="EMBL" id="JABJXA010000091">
    <property type="protein sequence ID" value="MBB1260326.1"/>
    <property type="molecule type" value="Genomic_DNA"/>
</dbReference>
<protein>
    <submittedName>
        <fullName evidence="4">Nuclear transport factor 2 family protein</fullName>
    </submittedName>
</protein>
<evidence type="ECO:0000313" key="3">
    <source>
        <dbReference type="EMBL" id="MBB1260326.1"/>
    </source>
</evidence>
<sequence>MAVVDQWWRALDARDWPAAEAVLDPGVVVEWPVSRERMRGRENFLAVQREYPEGWSIRVLRLVGGGPAGEGGGAVASEVEVPMEGVGVFRVASFWTVRAGLVVAGTEYWTGPEADPSPSWRARWVERY</sequence>
<dbReference type="Gene3D" id="3.10.450.50">
    <property type="match status" value="1"/>
</dbReference>
<dbReference type="Proteomes" id="UP000525686">
    <property type="component" value="Unassembled WGS sequence"/>
</dbReference>
<evidence type="ECO:0000313" key="7">
    <source>
        <dbReference type="Proteomes" id="UP000525686"/>
    </source>
</evidence>
<dbReference type="Proteomes" id="UP000517765">
    <property type="component" value="Unassembled WGS sequence"/>
</dbReference>
<dbReference type="EMBL" id="JABJWZ010000095">
    <property type="protein sequence ID" value="MBB1254214.1"/>
    <property type="molecule type" value="Genomic_DNA"/>
</dbReference>
<name>A0A5P0YSX3_9ACTN</name>
<reference evidence="2" key="3">
    <citation type="journal article" name="Syst. Appl. Microbiol.">
        <title>Streptomyces alkaliterrae sp. nov., isolated from an alkaline soil, and emended descriptions of Streptomyces alkaliphilus, Streptomyces calidiresistens and Streptomyces durbertensis.</title>
        <authorList>
            <person name="Swiecimska M."/>
            <person name="Golinska P."/>
            <person name="Nouioui I."/>
            <person name="Wypij M."/>
            <person name="Rai M."/>
            <person name="Sangal V."/>
            <person name="Goodfellow M."/>
        </authorList>
    </citation>
    <scope>NUCLEOTIDE SEQUENCE</scope>
    <source>
        <strain evidence="2">OF3</strain>
        <strain evidence="3">OF8</strain>
    </source>
</reference>
<reference evidence="4 5" key="1">
    <citation type="submission" date="2019-10" db="EMBL/GenBank/DDBJ databases">
        <title>Streptomyces sp. nov., a novel actinobacterium isolated from alkaline environment.</title>
        <authorList>
            <person name="Golinska P."/>
        </authorList>
    </citation>
    <scope>NUCLEOTIDE SEQUENCE [LARGE SCALE GENOMIC DNA]</scope>
    <source>
        <strain evidence="4 5">OF1</strain>
    </source>
</reference>
<organism evidence="4 5">
    <name type="scientific">Streptomyces alkaliterrae</name>
    <dbReference type="NCBI Taxonomy" id="2213162"/>
    <lineage>
        <taxon>Bacteria</taxon>
        <taxon>Bacillati</taxon>
        <taxon>Actinomycetota</taxon>
        <taxon>Actinomycetes</taxon>
        <taxon>Kitasatosporales</taxon>
        <taxon>Streptomycetaceae</taxon>
        <taxon>Streptomyces</taxon>
    </lineage>
</organism>
<dbReference type="AlphaFoldDB" id="A0A5P0YSX3"/>
<comment type="caution">
    <text evidence="4">The sequence shown here is derived from an EMBL/GenBank/DDBJ whole genome shotgun (WGS) entry which is preliminary data.</text>
</comment>